<organism evidence="7 8">
    <name type="scientific">Flavobacterium sinopsychrotolerans</name>
    <dbReference type="NCBI Taxonomy" id="604089"/>
    <lineage>
        <taxon>Bacteria</taxon>
        <taxon>Pseudomonadati</taxon>
        <taxon>Bacteroidota</taxon>
        <taxon>Flavobacteriia</taxon>
        <taxon>Flavobacteriales</taxon>
        <taxon>Flavobacteriaceae</taxon>
        <taxon>Flavobacterium</taxon>
    </lineage>
</organism>
<feature type="transmembrane region" description="Helical" evidence="5">
    <location>
        <begin position="102"/>
        <end position="122"/>
    </location>
</feature>
<dbReference type="Pfam" id="PF13515">
    <property type="entry name" value="FUSC_2"/>
    <property type="match status" value="1"/>
</dbReference>
<comment type="subcellular location">
    <subcellularLocation>
        <location evidence="1">Membrane</location>
        <topology evidence="1">Multi-pass membrane protein</topology>
    </subcellularLocation>
</comment>
<dbReference type="InterPro" id="IPR049453">
    <property type="entry name" value="Memb_transporter_dom"/>
</dbReference>
<dbReference type="GO" id="GO:0016020">
    <property type="term" value="C:membrane"/>
    <property type="evidence" value="ECO:0007669"/>
    <property type="project" value="UniProtKB-SubCell"/>
</dbReference>
<evidence type="ECO:0000256" key="5">
    <source>
        <dbReference type="SAM" id="Phobius"/>
    </source>
</evidence>
<dbReference type="AlphaFoldDB" id="A0A1H8L6Y6"/>
<keyword evidence="8" id="KW-1185">Reference proteome</keyword>
<feature type="transmembrane region" description="Helical" evidence="5">
    <location>
        <begin position="75"/>
        <end position="96"/>
    </location>
</feature>
<feature type="domain" description="Integral membrane bound transporter" evidence="6">
    <location>
        <begin position="34"/>
        <end position="149"/>
    </location>
</feature>
<evidence type="ECO:0000259" key="6">
    <source>
        <dbReference type="Pfam" id="PF13515"/>
    </source>
</evidence>
<evidence type="ECO:0000313" key="7">
    <source>
        <dbReference type="EMBL" id="SEO00873.1"/>
    </source>
</evidence>
<protein>
    <submittedName>
        <fullName evidence="7">Fusaric acid resistance protein-like</fullName>
    </submittedName>
</protein>
<gene>
    <name evidence="7" type="ORF">SAMN04487942_1549</name>
</gene>
<feature type="transmembrane region" description="Helical" evidence="5">
    <location>
        <begin position="134"/>
        <end position="158"/>
    </location>
</feature>
<keyword evidence="4 5" id="KW-0472">Membrane</keyword>
<evidence type="ECO:0000256" key="3">
    <source>
        <dbReference type="ARBA" id="ARBA00022989"/>
    </source>
</evidence>
<dbReference type="Proteomes" id="UP000198657">
    <property type="component" value="Unassembled WGS sequence"/>
</dbReference>
<accession>A0A1H8L6Y6</accession>
<reference evidence="8" key="1">
    <citation type="submission" date="2016-10" db="EMBL/GenBank/DDBJ databases">
        <authorList>
            <person name="Varghese N."/>
            <person name="Submissions S."/>
        </authorList>
    </citation>
    <scope>NUCLEOTIDE SEQUENCE [LARGE SCALE GENOMIC DNA]</scope>
    <source>
        <strain evidence="8">CGMCC 1.8704</strain>
    </source>
</reference>
<keyword evidence="2 5" id="KW-0812">Transmembrane</keyword>
<name>A0A1H8L6Y6_9FLAO</name>
<dbReference type="OrthoDB" id="670056at2"/>
<feature type="transmembrane region" description="Helical" evidence="5">
    <location>
        <begin position="14"/>
        <end position="32"/>
    </location>
</feature>
<evidence type="ECO:0000256" key="2">
    <source>
        <dbReference type="ARBA" id="ARBA00022692"/>
    </source>
</evidence>
<evidence type="ECO:0000256" key="1">
    <source>
        <dbReference type="ARBA" id="ARBA00004141"/>
    </source>
</evidence>
<dbReference type="STRING" id="604089.SAMN04487942_1549"/>
<evidence type="ECO:0000256" key="4">
    <source>
        <dbReference type="ARBA" id="ARBA00023136"/>
    </source>
</evidence>
<proteinExistence type="predicted"/>
<keyword evidence="3 5" id="KW-1133">Transmembrane helix</keyword>
<dbReference type="RefSeq" id="WP_091168633.1">
    <property type="nucleotide sequence ID" value="NZ_CBCSFM010000002.1"/>
</dbReference>
<sequence>MVNKLIRYSVGSDLIIYGFKCIIGFLIGYQLYLGFPEYELYWTMLSIILVISPEAKDARRLSIERFKSNLIGSGIGLFCYFIHAPNVYMLVLGIVLSIATCYFFNLMNVARTAIVALIIVLIHEQEQMSWTGAVERFISVTTGCFIGLSITIITSAVINYWRKKANLPQEEL</sequence>
<evidence type="ECO:0000313" key="8">
    <source>
        <dbReference type="Proteomes" id="UP000198657"/>
    </source>
</evidence>
<dbReference type="EMBL" id="FODN01000002">
    <property type="protein sequence ID" value="SEO00873.1"/>
    <property type="molecule type" value="Genomic_DNA"/>
</dbReference>